<keyword evidence="1" id="KW-0175">Coiled coil</keyword>
<name>A0AAW7AJS3_9STAP</name>
<evidence type="ECO:0000313" key="2">
    <source>
        <dbReference type="EMBL" id="MDK9867053.1"/>
    </source>
</evidence>
<dbReference type="Proteomes" id="UP001174037">
    <property type="component" value="Unassembled WGS sequence"/>
</dbReference>
<dbReference type="AlphaFoldDB" id="A0AAW7AJS3"/>
<evidence type="ECO:0000256" key="1">
    <source>
        <dbReference type="SAM" id="Coils"/>
    </source>
</evidence>
<organism evidence="2 3">
    <name type="scientific">Staphylococcus equorum</name>
    <dbReference type="NCBI Taxonomy" id="246432"/>
    <lineage>
        <taxon>Bacteria</taxon>
        <taxon>Bacillati</taxon>
        <taxon>Bacillota</taxon>
        <taxon>Bacilli</taxon>
        <taxon>Bacillales</taxon>
        <taxon>Staphylococcaceae</taxon>
        <taxon>Staphylococcus</taxon>
    </lineage>
</organism>
<protein>
    <submittedName>
        <fullName evidence="2">Uncharacterized protein</fullName>
    </submittedName>
</protein>
<reference evidence="2" key="1">
    <citation type="journal article" date="2023" name="Int. J. Mol. Sci.">
        <title>Antibiotic Resistance/Susceptibility Profiles of Staphylococcus equorum Strains from Cheese, and Genome Analysis for Antibiotic Resistance Genes.</title>
        <authorList>
            <person name="Vazquez L."/>
            <person name="Srednik M.E."/>
            <person name="Rodriguez J."/>
            <person name="Florez A.B."/>
            <person name="Mayo B."/>
        </authorList>
    </citation>
    <scope>NUCLEOTIDE SEQUENCE</scope>
    <source>
        <strain evidence="2">5A3I</strain>
    </source>
</reference>
<evidence type="ECO:0000313" key="3">
    <source>
        <dbReference type="Proteomes" id="UP001174037"/>
    </source>
</evidence>
<reference evidence="2" key="2">
    <citation type="submission" date="2023-03" db="EMBL/GenBank/DDBJ databases">
        <authorList>
            <person name="Vazquez L."/>
            <person name="Rodriguez J."/>
            <person name="Mayo B."/>
            <person name="Florez A.B."/>
        </authorList>
    </citation>
    <scope>NUCLEOTIDE SEQUENCE</scope>
    <source>
        <strain evidence="2">5A3I</strain>
    </source>
</reference>
<gene>
    <name evidence="2" type="ORF">P1A27_14070</name>
</gene>
<proteinExistence type="predicted"/>
<sequence>MIRTVKDYENLSEQYNKMLEERNSLIDDLSWYKAKVSRLERQNRFLLSRKDNLFDSWRDENKRSVALSKKLEQLERENEEFKESHIKHITNMENYYKDRVQEHKEKNGELQEVIEGKNSDLLFTEDENKQLKESRDWDYEYIIKVNEENKVLERELKKKNMDADRLGYRWRNSHNEAKTYKTLLSEFSQHIGNKPSSSTYKYFRGKLDGIGIKEGE</sequence>
<comment type="caution">
    <text evidence="2">The sequence shown here is derived from an EMBL/GenBank/DDBJ whole genome shotgun (WGS) entry which is preliminary data.</text>
</comment>
<feature type="coiled-coil region" evidence="1">
    <location>
        <begin position="57"/>
        <end position="162"/>
    </location>
</feature>
<dbReference type="EMBL" id="JARGCK010000020">
    <property type="protein sequence ID" value="MDK9867053.1"/>
    <property type="molecule type" value="Genomic_DNA"/>
</dbReference>
<accession>A0AAW7AJS3</accession>
<dbReference type="RefSeq" id="WP_285324486.1">
    <property type="nucleotide sequence ID" value="NZ_JARGCK010000020.1"/>
</dbReference>